<dbReference type="Proteomes" id="UP000383932">
    <property type="component" value="Unassembled WGS sequence"/>
</dbReference>
<feature type="transmembrane region" description="Helical" evidence="6">
    <location>
        <begin position="276"/>
        <end position="296"/>
    </location>
</feature>
<dbReference type="InterPro" id="IPR036259">
    <property type="entry name" value="MFS_trans_sf"/>
</dbReference>
<dbReference type="GO" id="GO:0022857">
    <property type="term" value="F:transmembrane transporter activity"/>
    <property type="evidence" value="ECO:0007669"/>
    <property type="project" value="InterPro"/>
</dbReference>
<feature type="transmembrane region" description="Helical" evidence="6">
    <location>
        <begin position="185"/>
        <end position="205"/>
    </location>
</feature>
<keyword evidence="3 6" id="KW-1133">Transmembrane helix</keyword>
<evidence type="ECO:0000313" key="7">
    <source>
        <dbReference type="EMBL" id="KAB5593934.1"/>
    </source>
</evidence>
<sequence>MHDLSYRSGQPAPHVPYNTCSFVYKPFLSFLHFIAAQTMTIHPGNPRPLEPVNAEPTETSPLLASQDGVGNLEATGSSRLSRIMQFQRAHLALPVVFFGFMSGTITVTTSFEILKIIACQFWYNEHDPSKIPPGGNIPGALCEAPGVQEMFAWIVQIAVVVDLCGALITSSPIGTLSAKFGRKPLLIATTILAIIAPLVLLAGLYNGSLMFILLSTTIAAVGGPRQLSLLSTMFIVDVANDPALILSVLEGSVYLGNAISFTLGGLVTRWSGGVTYVFWIQAAIFAVLLLYIIVAIPESFGQEKRTARAAEVAAEQSRGRGSTSRQRSRSRSMSLERVRDTAGAYARPFRLIWPRRDTVSGKRNLRLLLLSIAILFAFTGVAYTGPAFLVYATNRFHATPENNGYLLSSLATGRATFLFLVLPPILKWGRTHYKKHQPGEARVFDTESPGSHFDIYMLAIAWLADSLSVLGVGLSPNLTLANAWFTLMVIGSASVPCISTIVSASVEPLARGEALAAIALVRSVAEFLSPIILGSILSNTTNSSLPQTMFFVSSIMLFLAVGIVVLVKDSDKYVPREDNI</sequence>
<dbReference type="GO" id="GO:0016020">
    <property type="term" value="C:membrane"/>
    <property type="evidence" value="ECO:0007669"/>
    <property type="project" value="UniProtKB-SubCell"/>
</dbReference>
<dbReference type="Pfam" id="PF07690">
    <property type="entry name" value="MFS_1"/>
    <property type="match status" value="1"/>
</dbReference>
<evidence type="ECO:0000256" key="5">
    <source>
        <dbReference type="SAM" id="MobiDB-lite"/>
    </source>
</evidence>
<feature type="transmembrane region" description="Helical" evidence="6">
    <location>
        <begin position="91"/>
        <end position="123"/>
    </location>
</feature>
<organism evidence="7 8">
    <name type="scientific">Ceratobasidium theobromae</name>
    <dbReference type="NCBI Taxonomy" id="1582974"/>
    <lineage>
        <taxon>Eukaryota</taxon>
        <taxon>Fungi</taxon>
        <taxon>Dikarya</taxon>
        <taxon>Basidiomycota</taxon>
        <taxon>Agaricomycotina</taxon>
        <taxon>Agaricomycetes</taxon>
        <taxon>Cantharellales</taxon>
        <taxon>Ceratobasidiaceae</taxon>
        <taxon>Ceratobasidium</taxon>
    </lineage>
</organism>
<dbReference type="SUPFAM" id="SSF103473">
    <property type="entry name" value="MFS general substrate transporter"/>
    <property type="match status" value="1"/>
</dbReference>
<feature type="region of interest" description="Disordered" evidence="5">
    <location>
        <begin position="44"/>
        <end position="65"/>
    </location>
</feature>
<keyword evidence="4 6" id="KW-0472">Membrane</keyword>
<protein>
    <submittedName>
        <fullName evidence="7">MFS transporter</fullName>
    </submittedName>
</protein>
<evidence type="ECO:0000256" key="6">
    <source>
        <dbReference type="SAM" id="Phobius"/>
    </source>
</evidence>
<feature type="region of interest" description="Disordered" evidence="5">
    <location>
        <begin position="311"/>
        <end position="336"/>
    </location>
</feature>
<feature type="transmembrane region" description="Helical" evidence="6">
    <location>
        <begin position="481"/>
        <end position="502"/>
    </location>
</feature>
<dbReference type="InterPro" id="IPR011701">
    <property type="entry name" value="MFS"/>
</dbReference>
<keyword evidence="2 6" id="KW-0812">Transmembrane</keyword>
<evidence type="ECO:0000256" key="1">
    <source>
        <dbReference type="ARBA" id="ARBA00004141"/>
    </source>
</evidence>
<dbReference type="PANTHER" id="PTHR23507:SF1">
    <property type="entry name" value="FI18259P1-RELATED"/>
    <property type="match status" value="1"/>
</dbReference>
<comment type="subcellular location">
    <subcellularLocation>
        <location evidence="1">Membrane</location>
        <topology evidence="1">Multi-pass membrane protein</topology>
    </subcellularLocation>
</comment>
<accession>A0A5N5QQF1</accession>
<dbReference type="OrthoDB" id="3026777at2759"/>
<feature type="transmembrane region" description="Helical" evidence="6">
    <location>
        <begin position="211"/>
        <end position="236"/>
    </location>
</feature>
<feature type="transmembrane region" description="Helical" evidence="6">
    <location>
        <begin position="549"/>
        <end position="567"/>
    </location>
</feature>
<keyword evidence="8" id="KW-1185">Reference proteome</keyword>
<feature type="transmembrane region" description="Helical" evidence="6">
    <location>
        <begin position="243"/>
        <end position="264"/>
    </location>
</feature>
<dbReference type="AlphaFoldDB" id="A0A5N5QQF1"/>
<feature type="transmembrane region" description="Helical" evidence="6">
    <location>
        <begin position="150"/>
        <end position="173"/>
    </location>
</feature>
<feature type="transmembrane region" description="Helical" evidence="6">
    <location>
        <begin position="514"/>
        <end position="537"/>
    </location>
</feature>
<evidence type="ECO:0000256" key="4">
    <source>
        <dbReference type="ARBA" id="ARBA00023136"/>
    </source>
</evidence>
<dbReference type="PANTHER" id="PTHR23507">
    <property type="entry name" value="ZGC:174356"/>
    <property type="match status" value="1"/>
</dbReference>
<gene>
    <name evidence="7" type="ORF">CTheo_2660</name>
</gene>
<reference evidence="7 8" key="1">
    <citation type="journal article" date="2019" name="Fungal Biol. Biotechnol.">
        <title>Draft genome sequence of fastidious pathogen Ceratobasidium theobromae, which causes vascular-streak dieback in Theobroma cacao.</title>
        <authorList>
            <person name="Ali S.S."/>
            <person name="Asman A."/>
            <person name="Shao J."/>
            <person name="Firmansyah A.P."/>
            <person name="Susilo A.W."/>
            <person name="Rosmana A."/>
            <person name="McMahon P."/>
            <person name="Junaid M."/>
            <person name="Guest D."/>
            <person name="Kheng T.Y."/>
            <person name="Meinhardt L.W."/>
            <person name="Bailey B.A."/>
        </authorList>
    </citation>
    <scope>NUCLEOTIDE SEQUENCE [LARGE SCALE GENOMIC DNA]</scope>
    <source>
        <strain evidence="7 8">CT2</strain>
    </source>
</reference>
<evidence type="ECO:0000256" key="2">
    <source>
        <dbReference type="ARBA" id="ARBA00022692"/>
    </source>
</evidence>
<dbReference type="EMBL" id="SSOP01000028">
    <property type="protein sequence ID" value="KAB5593934.1"/>
    <property type="molecule type" value="Genomic_DNA"/>
</dbReference>
<evidence type="ECO:0000313" key="8">
    <source>
        <dbReference type="Proteomes" id="UP000383932"/>
    </source>
</evidence>
<name>A0A5N5QQF1_9AGAM</name>
<feature type="transmembrane region" description="Helical" evidence="6">
    <location>
        <begin position="455"/>
        <end position="475"/>
    </location>
</feature>
<proteinExistence type="predicted"/>
<dbReference type="Gene3D" id="1.20.1250.20">
    <property type="entry name" value="MFS general substrate transporter like domains"/>
    <property type="match status" value="1"/>
</dbReference>
<evidence type="ECO:0000256" key="3">
    <source>
        <dbReference type="ARBA" id="ARBA00022989"/>
    </source>
</evidence>
<comment type="caution">
    <text evidence="7">The sequence shown here is derived from an EMBL/GenBank/DDBJ whole genome shotgun (WGS) entry which is preliminary data.</text>
</comment>
<feature type="transmembrane region" description="Helical" evidence="6">
    <location>
        <begin position="405"/>
        <end position="426"/>
    </location>
</feature>
<feature type="transmembrane region" description="Helical" evidence="6">
    <location>
        <begin position="365"/>
        <end position="385"/>
    </location>
</feature>